<feature type="transmembrane region" description="Helical" evidence="1">
    <location>
        <begin position="6"/>
        <end position="30"/>
    </location>
</feature>
<evidence type="ECO:0000313" key="2">
    <source>
        <dbReference type="Proteomes" id="UP000887574"/>
    </source>
</evidence>
<sequence length="126" mass="14505">MEEKNIIGIILVVLSLVALCLQFITFPYVFSNYAVYRNSRNFAILSKLMMGFGMIVDFDFAGLPEQLIGGMLLSCWIMCVQQHLILAINRFAAIYQAEFYKSNWKEKVIFSVSLFFIAFCCLLFII</sequence>
<evidence type="ECO:0000256" key="1">
    <source>
        <dbReference type="SAM" id="Phobius"/>
    </source>
</evidence>
<dbReference type="WBParaSite" id="jg3555">
    <property type="protein sequence ID" value="jg3555"/>
    <property type="gene ID" value="jg3555"/>
</dbReference>
<keyword evidence="1" id="KW-1133">Transmembrane helix</keyword>
<evidence type="ECO:0000313" key="3">
    <source>
        <dbReference type="WBParaSite" id="jg3555"/>
    </source>
</evidence>
<keyword evidence="2" id="KW-1185">Reference proteome</keyword>
<feature type="transmembrane region" description="Helical" evidence="1">
    <location>
        <begin position="108"/>
        <end position="125"/>
    </location>
</feature>
<dbReference type="Proteomes" id="UP000887574">
    <property type="component" value="Unplaced"/>
</dbReference>
<keyword evidence="1" id="KW-0472">Membrane</keyword>
<keyword evidence="1" id="KW-0812">Transmembrane</keyword>
<feature type="transmembrane region" description="Helical" evidence="1">
    <location>
        <begin position="67"/>
        <end position="88"/>
    </location>
</feature>
<dbReference type="AlphaFoldDB" id="A0A915E833"/>
<organism evidence="2 3">
    <name type="scientific">Ditylenchus dipsaci</name>
    <dbReference type="NCBI Taxonomy" id="166011"/>
    <lineage>
        <taxon>Eukaryota</taxon>
        <taxon>Metazoa</taxon>
        <taxon>Ecdysozoa</taxon>
        <taxon>Nematoda</taxon>
        <taxon>Chromadorea</taxon>
        <taxon>Rhabditida</taxon>
        <taxon>Tylenchina</taxon>
        <taxon>Tylenchomorpha</taxon>
        <taxon>Sphaerularioidea</taxon>
        <taxon>Anguinidae</taxon>
        <taxon>Anguininae</taxon>
        <taxon>Ditylenchus</taxon>
    </lineage>
</organism>
<protein>
    <submittedName>
        <fullName evidence="3">Uncharacterized protein</fullName>
    </submittedName>
</protein>
<reference evidence="3" key="1">
    <citation type="submission" date="2022-11" db="UniProtKB">
        <authorList>
            <consortium name="WormBaseParasite"/>
        </authorList>
    </citation>
    <scope>IDENTIFICATION</scope>
</reference>
<name>A0A915E833_9BILA</name>
<proteinExistence type="predicted"/>
<accession>A0A915E833</accession>